<comment type="caution">
    <text evidence="1">The sequence shown here is derived from an EMBL/GenBank/DDBJ whole genome shotgun (WGS) entry which is preliminary data.</text>
</comment>
<organism evidence="1 2">
    <name type="scientific">Noviherbaspirillum album</name>
    <dbReference type="NCBI Taxonomy" id="3080276"/>
    <lineage>
        <taxon>Bacteria</taxon>
        <taxon>Pseudomonadati</taxon>
        <taxon>Pseudomonadota</taxon>
        <taxon>Betaproteobacteria</taxon>
        <taxon>Burkholderiales</taxon>
        <taxon>Oxalobacteraceae</taxon>
        <taxon>Noviherbaspirillum</taxon>
    </lineage>
</organism>
<dbReference type="Proteomes" id="UP001352263">
    <property type="component" value="Unassembled WGS sequence"/>
</dbReference>
<sequence length="178" mass="20398">MSDTLPFVANFTMKLCYLDYDAVLHDGNVLRNRNKGMTIKTPGRTFFEWMPTLEALLAPYPDLQIVLSTTWVRELGFKEAKLELSASLQDRVIGSTFLHPKIVKAEFDTMPRGMQILGDVERRKPTHWFALDDDAYGWPARYKDNLIQTTALLGLSDPEVQEKVRQKLAEMYRSGNAQ</sequence>
<proteinExistence type="predicted"/>
<gene>
    <name evidence="1" type="ORF">RY831_31810</name>
</gene>
<dbReference type="RefSeq" id="WP_326510313.1">
    <property type="nucleotide sequence ID" value="NZ_JAWIIV010000070.1"/>
</dbReference>
<keyword evidence="2" id="KW-1185">Reference proteome</keyword>
<accession>A0ABU6JJR0</accession>
<evidence type="ECO:0000313" key="1">
    <source>
        <dbReference type="EMBL" id="MEC4723711.1"/>
    </source>
</evidence>
<protein>
    <submittedName>
        <fullName evidence="1">HAD domain-containing protein</fullName>
    </submittedName>
</protein>
<name>A0ABU6JJR0_9BURK</name>
<dbReference type="Pfam" id="PF18143">
    <property type="entry name" value="HAD_SAK_2"/>
    <property type="match status" value="1"/>
</dbReference>
<reference evidence="1 2" key="1">
    <citation type="submission" date="2023-10" db="EMBL/GenBank/DDBJ databases">
        <title>Noviherbaspirillum sp. CPCC 100848 genome assembly.</title>
        <authorList>
            <person name="Li X.Y."/>
            <person name="Fang X.M."/>
        </authorList>
    </citation>
    <scope>NUCLEOTIDE SEQUENCE [LARGE SCALE GENOMIC DNA]</scope>
    <source>
        <strain evidence="1 2">CPCC 100848</strain>
    </source>
</reference>
<dbReference type="EMBL" id="JAWIIV010000070">
    <property type="protein sequence ID" value="MEC4723711.1"/>
    <property type="molecule type" value="Genomic_DNA"/>
</dbReference>
<evidence type="ECO:0000313" key="2">
    <source>
        <dbReference type="Proteomes" id="UP001352263"/>
    </source>
</evidence>